<dbReference type="AlphaFoldDB" id="A0A1C3RDW2"/>
<sequence>MKWILVLMCSLFSFSAQASYEVIPLNYGFNEVDLDGDGKKETVIKTWRENFNAHRYSSYLFIGEELVETGKGKTRQPNIITYISPEQHLHRDMMRSSRNADCITMDYVLVKGRRGIELVRVWIPFGSKKAQFHYFKLKRNEEGIPGDPHRYWAAYKNKTSLYEHCDVHKALKHEGL</sequence>
<evidence type="ECO:0000313" key="3">
    <source>
        <dbReference type="Proteomes" id="UP000231658"/>
    </source>
</evidence>
<evidence type="ECO:0000256" key="1">
    <source>
        <dbReference type="SAM" id="SignalP"/>
    </source>
</evidence>
<feature type="chain" id="PRO_5008680658" evidence="1">
    <location>
        <begin position="19"/>
        <end position="176"/>
    </location>
</feature>
<proteinExistence type="predicted"/>
<dbReference type="EMBL" id="FLYE01000002">
    <property type="protein sequence ID" value="SCA55428.1"/>
    <property type="molecule type" value="Genomic_DNA"/>
</dbReference>
<dbReference type="RefSeq" id="WP_069186147.1">
    <property type="nucleotide sequence ID" value="NZ_FLYE01000002.1"/>
</dbReference>
<keyword evidence="3" id="KW-1185">Reference proteome</keyword>
<name>A0A1C3RDW2_9PROT</name>
<protein>
    <submittedName>
        <fullName evidence="2">Uncharacterized protein</fullName>
    </submittedName>
</protein>
<reference evidence="2 3" key="1">
    <citation type="submission" date="2016-07" db="EMBL/GenBank/DDBJ databases">
        <authorList>
            <person name="Lefevre C.T."/>
        </authorList>
    </citation>
    <scope>NUCLEOTIDE SEQUENCE [LARGE SCALE GENOMIC DNA]</scope>
    <source>
        <strain evidence="2">PR1</strain>
    </source>
</reference>
<dbReference type="STRING" id="1867952.MTBPR1_100069"/>
<organism evidence="2 3">
    <name type="scientific">Candidatus Terasakiella magnetica</name>
    <dbReference type="NCBI Taxonomy" id="1867952"/>
    <lineage>
        <taxon>Bacteria</taxon>
        <taxon>Pseudomonadati</taxon>
        <taxon>Pseudomonadota</taxon>
        <taxon>Alphaproteobacteria</taxon>
        <taxon>Rhodospirillales</taxon>
        <taxon>Terasakiellaceae</taxon>
        <taxon>Terasakiella</taxon>
    </lineage>
</organism>
<accession>A0A1C3RDW2</accession>
<evidence type="ECO:0000313" key="2">
    <source>
        <dbReference type="EMBL" id="SCA55428.1"/>
    </source>
</evidence>
<keyword evidence="1" id="KW-0732">Signal</keyword>
<dbReference type="OrthoDB" id="7505916at2"/>
<feature type="signal peptide" evidence="1">
    <location>
        <begin position="1"/>
        <end position="18"/>
    </location>
</feature>
<gene>
    <name evidence="2" type="ORF">MTBPR1_100069</name>
</gene>
<dbReference type="Proteomes" id="UP000231658">
    <property type="component" value="Unassembled WGS sequence"/>
</dbReference>